<feature type="region of interest" description="Disordered" evidence="1">
    <location>
        <begin position="1"/>
        <end position="22"/>
    </location>
</feature>
<dbReference type="RefSeq" id="WP_287274942.1">
    <property type="nucleotide sequence ID" value="NZ_JAMYMY010000017.1"/>
</dbReference>
<reference evidence="3 4" key="1">
    <citation type="journal article" date="2024" name="Proc. Natl. Acad. Sci. U.S.A.">
        <title>The evolutionary genomics of adaptation to stress in wild rhizobium bacteria.</title>
        <authorList>
            <person name="Kehlet-Delgado H."/>
            <person name="Montoya A.P."/>
            <person name="Jensen K.T."/>
            <person name="Wendlandt C.E."/>
            <person name="Dexheimer C."/>
            <person name="Roberts M."/>
            <person name="Torres Martinez L."/>
            <person name="Friesen M.L."/>
            <person name="Griffitts J.S."/>
            <person name="Porter S.S."/>
        </authorList>
    </citation>
    <scope>NUCLEOTIDE SEQUENCE [LARGE SCALE GENOMIC DNA]</scope>
    <source>
        <strain evidence="3 4">M0729</strain>
    </source>
</reference>
<name>A0ABV1YF43_9HYPH</name>
<evidence type="ECO:0000256" key="1">
    <source>
        <dbReference type="SAM" id="MobiDB-lite"/>
    </source>
</evidence>
<dbReference type="InterPro" id="IPR025402">
    <property type="entry name" value="DMP19_C"/>
</dbReference>
<dbReference type="Gene3D" id="1.20.1420.60">
    <property type="match status" value="1"/>
</dbReference>
<dbReference type="Proteomes" id="UP001464387">
    <property type="component" value="Unassembled WGS sequence"/>
</dbReference>
<evidence type="ECO:0000313" key="3">
    <source>
        <dbReference type="EMBL" id="MER8933699.1"/>
    </source>
</evidence>
<feature type="domain" description="DNA mimic protein DMP19 C-terminal" evidence="2">
    <location>
        <begin position="73"/>
        <end position="182"/>
    </location>
</feature>
<sequence length="421" mass="45716">MFGFFSRRPKKNSEKPSGIPLPAVGQASKAGLLVIVPRSTVDKAVEKPFQLVLAVEKFIHAMVFKGLYRHFEIDPKAMQVSHADQYSAEVNNGGHSQFIHNADREFDVMVANARAGLIAIGAKGQLATLEEMSVWVSEHPDEASEETGFEGGRDDFLATLDDAFYGADEASPIIDLLALWIASWPDLQIVDDDDYDEAILQLAMANPLRESRLLHRSVSELVGQMFRTRDVGVGLACANALPPEVKLSLGVARMLDVEGETQLAFQLRTNAEELRLCVSTDTHAAVYGYIAPEVRPIAQPGENILAAGAPRVGRKLGQADAQTIAKVIELAEEYHAPVAVDLLLRKAGFDPTDAVVSANSVVQNEGGPVVNWVVMAGGHAFLFQSYPDRGVMLRGGNEQSLVEAYRNELEEHFDLSAAAGE</sequence>
<dbReference type="Pfam" id="PF14300">
    <property type="entry name" value="DMP19"/>
    <property type="match status" value="1"/>
</dbReference>
<organism evidence="3 4">
    <name type="scientific">Mesorhizobium opportunistum</name>
    <dbReference type="NCBI Taxonomy" id="593909"/>
    <lineage>
        <taxon>Bacteria</taxon>
        <taxon>Pseudomonadati</taxon>
        <taxon>Pseudomonadota</taxon>
        <taxon>Alphaproteobacteria</taxon>
        <taxon>Hyphomicrobiales</taxon>
        <taxon>Phyllobacteriaceae</taxon>
        <taxon>Mesorhizobium</taxon>
    </lineage>
</organism>
<proteinExistence type="predicted"/>
<accession>A0ABV1YF43</accession>
<keyword evidence="4" id="KW-1185">Reference proteome</keyword>
<protein>
    <submittedName>
        <fullName evidence="3">DMP19 family protein</fullName>
    </submittedName>
</protein>
<dbReference type="EMBL" id="JAMYPJ010000014">
    <property type="protein sequence ID" value="MER8933699.1"/>
    <property type="molecule type" value="Genomic_DNA"/>
</dbReference>
<gene>
    <name evidence="3" type="ORF">NKI33_12055</name>
</gene>
<comment type="caution">
    <text evidence="3">The sequence shown here is derived from an EMBL/GenBank/DDBJ whole genome shotgun (WGS) entry which is preliminary data.</text>
</comment>
<evidence type="ECO:0000259" key="2">
    <source>
        <dbReference type="Pfam" id="PF14300"/>
    </source>
</evidence>
<evidence type="ECO:0000313" key="4">
    <source>
        <dbReference type="Proteomes" id="UP001464387"/>
    </source>
</evidence>